<dbReference type="EMBL" id="JAUFQU010000001">
    <property type="protein sequence ID" value="MDN3708028.1"/>
    <property type="molecule type" value="Genomic_DNA"/>
</dbReference>
<accession>A0ABT8CZL3</accession>
<proteinExistence type="predicted"/>
<reference evidence="3" key="2">
    <citation type="journal article" date="2019" name="Int. J. Syst. Evol. Microbiol.">
        <title>The Global Catalogue of Microorganisms (GCM) 10K type strain sequencing project: providing services to taxonomists for standard genome sequencing and annotation.</title>
        <authorList>
            <consortium name="The Broad Institute Genomics Platform"/>
            <consortium name="The Broad Institute Genome Sequencing Center for Infectious Disease"/>
            <person name="Wu L."/>
            <person name="Ma J."/>
        </authorList>
    </citation>
    <scope>NUCLEOTIDE SEQUENCE [LARGE SCALE GENOMIC DNA]</scope>
    <source>
        <strain evidence="3">CECT 7184</strain>
    </source>
</reference>
<keyword evidence="3" id="KW-1185">Reference proteome</keyword>
<evidence type="ECO:0000313" key="3">
    <source>
        <dbReference type="Proteomes" id="UP001242368"/>
    </source>
</evidence>
<reference evidence="2" key="1">
    <citation type="journal article" date="2014" name="Int. J. Syst. Evol. Microbiol.">
        <title>Complete genome of a new Firmicutes species belonging to the dominant human colonic microbiota ('Ruminococcus bicirculans') reveals two chromosomes and a selective capacity to utilize plant glucans.</title>
        <authorList>
            <consortium name="NISC Comparative Sequencing Program"/>
            <person name="Wegmann U."/>
            <person name="Louis P."/>
            <person name="Goesmann A."/>
            <person name="Henrissat B."/>
            <person name="Duncan S.H."/>
            <person name="Flint H.J."/>
        </authorList>
    </citation>
    <scope>NUCLEOTIDE SEQUENCE</scope>
    <source>
        <strain evidence="2">CECT 7184</strain>
    </source>
</reference>
<evidence type="ECO:0000313" key="2">
    <source>
        <dbReference type="EMBL" id="MDN3709556.1"/>
    </source>
</evidence>
<evidence type="ECO:0000313" key="1">
    <source>
        <dbReference type="EMBL" id="MDN3708028.1"/>
    </source>
</evidence>
<comment type="caution">
    <text evidence="2">The sequence shown here is derived from an EMBL/GenBank/DDBJ whole genome shotgun (WGS) entry which is preliminary data.</text>
</comment>
<name>A0ABT8CZL3_9FLAO</name>
<dbReference type="EMBL" id="JAUFQU010000042">
    <property type="protein sequence ID" value="MDN3709556.1"/>
    <property type="molecule type" value="Genomic_DNA"/>
</dbReference>
<dbReference type="Proteomes" id="UP001242368">
    <property type="component" value="Unassembled WGS sequence"/>
</dbReference>
<sequence length="75" mass="9059">MILEENFFPYRFDRKQHIIVYRPIDKINISLQSCTPMVNIEIKKQKSYFLISCKGKMSISWLPYKFCFDGFRISL</sequence>
<organism evidence="2 3">
    <name type="scientific">Paenimyroides ceti</name>
    <dbReference type="NCBI Taxonomy" id="395087"/>
    <lineage>
        <taxon>Bacteria</taxon>
        <taxon>Pseudomonadati</taxon>
        <taxon>Bacteroidota</taxon>
        <taxon>Flavobacteriia</taxon>
        <taxon>Flavobacteriales</taxon>
        <taxon>Flavobacteriaceae</taxon>
        <taxon>Paenimyroides</taxon>
    </lineage>
</organism>
<gene>
    <name evidence="1" type="ORF">QW060_13005</name>
    <name evidence="2" type="ORF">QW060_21515</name>
</gene>
<reference evidence="2" key="3">
    <citation type="submission" date="2023-06" db="EMBL/GenBank/DDBJ databases">
        <authorList>
            <person name="Lucena T."/>
            <person name="Sun Q."/>
        </authorList>
    </citation>
    <scope>NUCLEOTIDE SEQUENCE</scope>
    <source>
        <strain evidence="2">CECT 7184</strain>
    </source>
</reference>
<dbReference type="RefSeq" id="WP_290363913.1">
    <property type="nucleotide sequence ID" value="NZ_JAUFQU010000001.1"/>
</dbReference>
<protein>
    <submittedName>
        <fullName evidence="2">Uncharacterized protein</fullName>
    </submittedName>
</protein>